<keyword evidence="3" id="KW-1185">Reference proteome</keyword>
<keyword evidence="1" id="KW-0732">Signal</keyword>
<evidence type="ECO:0000313" key="3">
    <source>
        <dbReference type="Proteomes" id="UP001235849"/>
    </source>
</evidence>
<sequence>MKNRHLALASALAILGAVTLAPKAQAQNSTTVNFNGTVSSTCTFSNVQNGTLVQPSATAEYLMADSQFNSIGTSGSLQVNCTALSNLSISAPVKIQAPAGFNPDIVQASLYNLFNLEFTHNGNGEFSNSFPWNVSTGNSIKATSNSTYGVAMVVGKNANTNGLPSGTYEYQVTVTATPN</sequence>
<comment type="caution">
    <text evidence="2">The sequence shown here is derived from an EMBL/GenBank/DDBJ whole genome shotgun (WGS) entry which is preliminary data.</text>
</comment>
<dbReference type="Proteomes" id="UP001235849">
    <property type="component" value="Unassembled WGS sequence"/>
</dbReference>
<feature type="signal peptide" evidence="1">
    <location>
        <begin position="1"/>
        <end position="26"/>
    </location>
</feature>
<organism evidence="2 3">
    <name type="scientific">Roseofilum capinflatum BLCC-M114</name>
    <dbReference type="NCBI Taxonomy" id="3022440"/>
    <lineage>
        <taxon>Bacteria</taxon>
        <taxon>Bacillati</taxon>
        <taxon>Cyanobacteriota</taxon>
        <taxon>Cyanophyceae</taxon>
        <taxon>Desertifilales</taxon>
        <taxon>Desertifilaceae</taxon>
        <taxon>Roseofilum</taxon>
        <taxon>Roseofilum capinflatum</taxon>
    </lineage>
</organism>
<feature type="chain" id="PRO_5045369288" description="Spore coat protein U domain-containing protein" evidence="1">
    <location>
        <begin position="27"/>
        <end position="179"/>
    </location>
</feature>
<evidence type="ECO:0000313" key="2">
    <source>
        <dbReference type="EMBL" id="MDJ1173615.1"/>
    </source>
</evidence>
<proteinExistence type="predicted"/>
<dbReference type="EMBL" id="JAQOSO010000024">
    <property type="protein sequence ID" value="MDJ1173615.1"/>
    <property type="molecule type" value="Genomic_DNA"/>
</dbReference>
<dbReference type="RefSeq" id="WP_283765966.1">
    <property type="nucleotide sequence ID" value="NZ_JAQOSO010000024.1"/>
</dbReference>
<accession>A0ABT7B3A6</accession>
<evidence type="ECO:0008006" key="4">
    <source>
        <dbReference type="Google" id="ProtNLM"/>
    </source>
</evidence>
<evidence type="ECO:0000256" key="1">
    <source>
        <dbReference type="SAM" id="SignalP"/>
    </source>
</evidence>
<gene>
    <name evidence="2" type="ORF">PMG25_05860</name>
</gene>
<name>A0ABT7B3A6_9CYAN</name>
<reference evidence="2 3" key="1">
    <citation type="submission" date="2023-01" db="EMBL/GenBank/DDBJ databases">
        <title>Novel diversity within Roseofilum (Cyanobacteria; Desertifilaceae) from marine benthic mats with descriptions of four novel species.</title>
        <authorList>
            <person name="Wang Y."/>
            <person name="Berthold D.E."/>
            <person name="Hu J."/>
            <person name="Lefler F.W."/>
            <person name="Laughinghouse H.D. IV."/>
        </authorList>
    </citation>
    <scope>NUCLEOTIDE SEQUENCE [LARGE SCALE GENOMIC DNA]</scope>
    <source>
        <strain evidence="2 3">BLCC-M114</strain>
    </source>
</reference>
<protein>
    <recommendedName>
        <fullName evidence="4">Spore coat protein U domain-containing protein</fullName>
    </recommendedName>
</protein>